<feature type="transmembrane region" description="Helical" evidence="1">
    <location>
        <begin position="140"/>
        <end position="164"/>
    </location>
</feature>
<name>A0ABC8JZ13_ERUVS</name>
<dbReference type="PANTHER" id="PTHR31474">
    <property type="entry name" value="HR-LIKE LESION-INDUCER"/>
    <property type="match status" value="1"/>
</dbReference>
<keyword evidence="1" id="KW-0472">Membrane</keyword>
<feature type="transmembrane region" description="Helical" evidence="1">
    <location>
        <begin position="115"/>
        <end position="133"/>
    </location>
</feature>
<feature type="transmembrane region" description="Helical" evidence="1">
    <location>
        <begin position="55"/>
        <end position="76"/>
    </location>
</feature>
<reference evidence="2 3" key="1">
    <citation type="submission" date="2022-03" db="EMBL/GenBank/DDBJ databases">
        <authorList>
            <person name="Macdonald S."/>
            <person name="Ahmed S."/>
            <person name="Newling K."/>
        </authorList>
    </citation>
    <scope>NUCLEOTIDE SEQUENCE [LARGE SCALE GENOMIC DNA]</scope>
</reference>
<evidence type="ECO:0000256" key="1">
    <source>
        <dbReference type="SAM" id="Phobius"/>
    </source>
</evidence>
<dbReference type="Pfam" id="PF05514">
    <property type="entry name" value="HR_lesion"/>
    <property type="match status" value="1"/>
</dbReference>
<accession>A0ABC8JZ13</accession>
<keyword evidence="1" id="KW-1133">Transmembrane helix</keyword>
<keyword evidence="3" id="KW-1185">Reference proteome</keyword>
<keyword evidence="1" id="KW-0812">Transmembrane</keyword>
<dbReference type="AlphaFoldDB" id="A0ABC8JZ13"/>
<proteinExistence type="predicted"/>
<protein>
    <recommendedName>
        <fullName evidence="4">Transmembrane protein</fullName>
    </recommendedName>
</protein>
<evidence type="ECO:0008006" key="4">
    <source>
        <dbReference type="Google" id="ProtNLM"/>
    </source>
</evidence>
<comment type="caution">
    <text evidence="2">The sequence shown here is derived from an EMBL/GenBank/DDBJ whole genome shotgun (WGS) entry which is preliminary data.</text>
</comment>
<dbReference type="Proteomes" id="UP001642260">
    <property type="component" value="Unassembled WGS sequence"/>
</dbReference>
<dbReference type="PANTHER" id="PTHR31474:SF4">
    <property type="entry name" value="NICOTIANA LESION-INDUCING LIKE"/>
    <property type="match status" value="1"/>
</dbReference>
<dbReference type="EMBL" id="CAKOAT010160266">
    <property type="protein sequence ID" value="CAH8348489.1"/>
    <property type="molecule type" value="Genomic_DNA"/>
</dbReference>
<dbReference type="InterPro" id="IPR008637">
    <property type="entry name" value="HR_lesion"/>
</dbReference>
<sequence>MGFGPLFRVDFLLGLLLTLRGLYIPSCPLNEEDYLLSVNKGKLDQEKQKERKMGLFSFLGRVFFASLILVSAWQMFNGFGFDGGPAALKLNLAKANLSSSSRLWVTLSNIEVRQASVTVISLIATGGVLFVMGKFFGAYLAFYFTVVSVLFCMISTTTDLRIVISLLSG</sequence>
<gene>
    <name evidence="2" type="ORF">ERUC_LOCUS17388</name>
</gene>
<evidence type="ECO:0000313" key="3">
    <source>
        <dbReference type="Proteomes" id="UP001642260"/>
    </source>
</evidence>
<organism evidence="2 3">
    <name type="scientific">Eruca vesicaria subsp. sativa</name>
    <name type="common">Garden rocket</name>
    <name type="synonym">Eruca sativa</name>
    <dbReference type="NCBI Taxonomy" id="29727"/>
    <lineage>
        <taxon>Eukaryota</taxon>
        <taxon>Viridiplantae</taxon>
        <taxon>Streptophyta</taxon>
        <taxon>Embryophyta</taxon>
        <taxon>Tracheophyta</taxon>
        <taxon>Spermatophyta</taxon>
        <taxon>Magnoliopsida</taxon>
        <taxon>eudicotyledons</taxon>
        <taxon>Gunneridae</taxon>
        <taxon>Pentapetalae</taxon>
        <taxon>rosids</taxon>
        <taxon>malvids</taxon>
        <taxon>Brassicales</taxon>
        <taxon>Brassicaceae</taxon>
        <taxon>Brassiceae</taxon>
        <taxon>Eruca</taxon>
    </lineage>
</organism>
<evidence type="ECO:0000313" key="2">
    <source>
        <dbReference type="EMBL" id="CAH8348489.1"/>
    </source>
</evidence>